<evidence type="ECO:0000259" key="8">
    <source>
        <dbReference type="Pfam" id="PF02770"/>
    </source>
</evidence>
<dbReference type="GO" id="GO:0003995">
    <property type="term" value="F:acyl-CoA dehydrogenase activity"/>
    <property type="evidence" value="ECO:0007669"/>
    <property type="project" value="TreeGrafter"/>
</dbReference>
<evidence type="ECO:0000256" key="2">
    <source>
        <dbReference type="ARBA" id="ARBA00009347"/>
    </source>
</evidence>
<evidence type="ECO:0000313" key="11">
    <source>
        <dbReference type="Proteomes" id="UP000011863"/>
    </source>
</evidence>
<keyword evidence="11" id="KW-1185">Reference proteome</keyword>
<dbReference type="EC" id="1.3.99.-" evidence="10"/>
<evidence type="ECO:0000259" key="7">
    <source>
        <dbReference type="Pfam" id="PF00441"/>
    </source>
</evidence>
<evidence type="ECO:0000256" key="1">
    <source>
        <dbReference type="ARBA" id="ARBA00001974"/>
    </source>
</evidence>
<dbReference type="Pfam" id="PF02770">
    <property type="entry name" value="Acyl-CoA_dh_M"/>
    <property type="match status" value="1"/>
</dbReference>
<proteinExistence type="inferred from homology"/>
<feature type="domain" description="Acyl-CoA oxidase/dehydrogenase middle" evidence="8">
    <location>
        <begin position="139"/>
        <end position="198"/>
    </location>
</feature>
<keyword evidence="3 6" id="KW-0285">Flavoprotein</keyword>
<dbReference type="EMBL" id="AP012057">
    <property type="protein sequence ID" value="BAN02977.1"/>
    <property type="molecule type" value="Genomic_DNA"/>
</dbReference>
<dbReference type="Gene3D" id="2.40.110.10">
    <property type="entry name" value="Butyryl-CoA Dehydrogenase, subunit A, domain 2"/>
    <property type="match status" value="1"/>
</dbReference>
<dbReference type="InterPro" id="IPR009100">
    <property type="entry name" value="AcylCoA_DH/oxidase_NM_dom_sf"/>
</dbReference>
<dbReference type="RefSeq" id="WP_015442224.1">
    <property type="nucleotide sequence ID" value="NC_020520.1"/>
</dbReference>
<dbReference type="CDD" id="cd00567">
    <property type="entry name" value="ACAD"/>
    <property type="match status" value="1"/>
</dbReference>
<dbReference type="AlphaFoldDB" id="A0A6C7E8D4"/>
<accession>A0A6C7E8D4</accession>
<evidence type="ECO:0000256" key="4">
    <source>
        <dbReference type="ARBA" id="ARBA00022827"/>
    </source>
</evidence>
<dbReference type="OrthoDB" id="8677713at2"/>
<comment type="cofactor">
    <cofactor evidence="1 6">
        <name>FAD</name>
        <dbReference type="ChEBI" id="CHEBI:57692"/>
    </cofactor>
</comment>
<dbReference type="InterPro" id="IPR037069">
    <property type="entry name" value="AcylCoA_DH/ox_N_sf"/>
</dbReference>
<dbReference type="SUPFAM" id="SSF56645">
    <property type="entry name" value="Acyl-CoA dehydrogenase NM domain-like"/>
    <property type="match status" value="1"/>
</dbReference>
<name>A0A6C7E8D4_ILUCY</name>
<evidence type="ECO:0000256" key="6">
    <source>
        <dbReference type="RuleBase" id="RU362125"/>
    </source>
</evidence>
<dbReference type="InterPro" id="IPR013786">
    <property type="entry name" value="AcylCoA_DH/ox_N"/>
</dbReference>
<organism evidence="10 11">
    <name type="scientific">Ilumatobacter coccineus (strain NBRC 103263 / KCTC 29153 / YM16-304)</name>
    <dbReference type="NCBI Taxonomy" id="1313172"/>
    <lineage>
        <taxon>Bacteria</taxon>
        <taxon>Bacillati</taxon>
        <taxon>Actinomycetota</taxon>
        <taxon>Acidimicrobiia</taxon>
        <taxon>Acidimicrobiales</taxon>
        <taxon>Ilumatobacteraceae</taxon>
        <taxon>Ilumatobacter</taxon>
    </lineage>
</organism>
<keyword evidence="5 6" id="KW-0560">Oxidoreductase</keyword>
<evidence type="ECO:0000259" key="9">
    <source>
        <dbReference type="Pfam" id="PF02771"/>
    </source>
</evidence>
<dbReference type="InterPro" id="IPR006091">
    <property type="entry name" value="Acyl-CoA_Oxase/DH_mid-dom"/>
</dbReference>
<evidence type="ECO:0000256" key="5">
    <source>
        <dbReference type="ARBA" id="ARBA00023002"/>
    </source>
</evidence>
<gene>
    <name evidence="10" type="ORF">YM304_26630</name>
</gene>
<dbReference type="InterPro" id="IPR036250">
    <property type="entry name" value="AcylCo_DH-like_C"/>
</dbReference>
<dbReference type="Proteomes" id="UP000011863">
    <property type="component" value="Chromosome"/>
</dbReference>
<dbReference type="Gene3D" id="1.20.140.10">
    <property type="entry name" value="Butyryl-CoA Dehydrogenase, subunit A, domain 3"/>
    <property type="match status" value="1"/>
</dbReference>
<evidence type="ECO:0000313" key="10">
    <source>
        <dbReference type="EMBL" id="BAN02977.1"/>
    </source>
</evidence>
<keyword evidence="4 6" id="KW-0274">FAD</keyword>
<dbReference type="InterPro" id="IPR046373">
    <property type="entry name" value="Acyl-CoA_Oxase/DH_mid-dom_sf"/>
</dbReference>
<dbReference type="Pfam" id="PF02771">
    <property type="entry name" value="Acyl-CoA_dh_N"/>
    <property type="match status" value="1"/>
</dbReference>
<protein>
    <submittedName>
        <fullName evidence="10">Putative acyl-CoA dehydrogenase</fullName>
        <ecNumber evidence="10">1.3.99.-</ecNumber>
    </submittedName>
</protein>
<dbReference type="InterPro" id="IPR009075">
    <property type="entry name" value="AcylCo_DH/oxidase_C"/>
</dbReference>
<feature type="domain" description="Acyl-CoA dehydrogenase/oxidase C-terminal" evidence="7">
    <location>
        <begin position="221"/>
        <end position="370"/>
    </location>
</feature>
<dbReference type="SUPFAM" id="SSF47203">
    <property type="entry name" value="Acyl-CoA dehydrogenase C-terminal domain-like"/>
    <property type="match status" value="1"/>
</dbReference>
<dbReference type="PANTHER" id="PTHR43884">
    <property type="entry name" value="ACYL-COA DEHYDROGENASE"/>
    <property type="match status" value="1"/>
</dbReference>
<dbReference type="GO" id="GO:0050660">
    <property type="term" value="F:flavin adenine dinucleotide binding"/>
    <property type="evidence" value="ECO:0007669"/>
    <property type="project" value="InterPro"/>
</dbReference>
<evidence type="ECO:0000256" key="3">
    <source>
        <dbReference type="ARBA" id="ARBA00022630"/>
    </source>
</evidence>
<dbReference type="PANTHER" id="PTHR43884:SF20">
    <property type="entry name" value="ACYL-COA DEHYDROGENASE FADE28"/>
    <property type="match status" value="1"/>
</dbReference>
<sequence length="378" mass="39771">MNFSLTDEQEQLQDVVRGMLADRAPLTSVRKVTADEAGFDRSLWSTMATDVGLHGLAIPEMYGGSGYSFVELAIVLKEMGRVLLPGPFFSSAVLAAQVLLACDDEAAKRDVLTTIASGEQIATVAYLESESEWSTSAAAATARLDGDDHRITGSKQVVTDAHHADVLLVTATTDDGVTIFAVDAQADGVSVRLDEPMDPTRPVSAVEFADSPGRPMCSLGSGGDALAAALHVVAAGLACEQAGAAQAALEMATEYAKNRKQFDRAIGSFQAIKHMLADVLLDNESADAAAFYAAAAVGDLPDEVAVTSSLALAFASDALLSAAETNVQVHGGIGFTWEHDAHYLIRRALTSRQLLGSAQQHRESLAQHLLDRDGTRAS</sequence>
<feature type="domain" description="Acyl-CoA dehydrogenase/oxidase N-terminal" evidence="9">
    <location>
        <begin position="6"/>
        <end position="119"/>
    </location>
</feature>
<dbReference type="KEGG" id="aym:YM304_26630"/>
<reference evidence="10 11" key="1">
    <citation type="journal article" date="2013" name="Int. J. Syst. Evol. Microbiol.">
        <title>Ilumatobacter nonamiense sp. nov. and Ilumatobacter coccineum sp. nov., isolated from seashore sand.</title>
        <authorList>
            <person name="Matsumoto A."/>
            <person name="Kasai H."/>
            <person name="Matsuo Y."/>
            <person name="Shizuri Y."/>
            <person name="Ichikawa N."/>
            <person name="Fujita N."/>
            <person name="Omura S."/>
            <person name="Takahashi Y."/>
        </authorList>
    </citation>
    <scope>NUCLEOTIDE SEQUENCE [LARGE SCALE GENOMIC DNA]</scope>
    <source>
        <strain evidence="11">NBRC 103263 / KCTC 29153 / YM16-304</strain>
    </source>
</reference>
<comment type="similarity">
    <text evidence="2 6">Belongs to the acyl-CoA dehydrogenase family.</text>
</comment>
<dbReference type="Pfam" id="PF00441">
    <property type="entry name" value="Acyl-CoA_dh_1"/>
    <property type="match status" value="1"/>
</dbReference>
<dbReference type="Gene3D" id="1.10.540.10">
    <property type="entry name" value="Acyl-CoA dehydrogenase/oxidase, N-terminal domain"/>
    <property type="match status" value="1"/>
</dbReference>